<evidence type="ECO:0000256" key="6">
    <source>
        <dbReference type="SAM" id="MobiDB-lite"/>
    </source>
</evidence>
<keyword evidence="5" id="KW-0067">ATP-binding</keyword>
<dbReference type="GO" id="GO:0005524">
    <property type="term" value="F:ATP binding"/>
    <property type="evidence" value="ECO:0007669"/>
    <property type="project" value="UniProtKB-KW"/>
</dbReference>
<protein>
    <recommendedName>
        <fullName evidence="7">Protein kinase domain-containing protein</fullName>
    </recommendedName>
</protein>
<feature type="compositionally biased region" description="Basic and acidic residues" evidence="6">
    <location>
        <begin position="743"/>
        <end position="760"/>
    </location>
</feature>
<dbReference type="Proteomes" id="UP001372834">
    <property type="component" value="Unassembled WGS sequence"/>
</dbReference>
<keyword evidence="2" id="KW-0808">Transferase</keyword>
<dbReference type="GO" id="GO:0043065">
    <property type="term" value="P:positive regulation of apoptotic process"/>
    <property type="evidence" value="ECO:0007669"/>
    <property type="project" value="TreeGrafter"/>
</dbReference>
<dbReference type="Gene3D" id="1.10.510.10">
    <property type="entry name" value="Transferase(Phosphotransferase) domain 1"/>
    <property type="match status" value="1"/>
</dbReference>
<dbReference type="PROSITE" id="PS50011">
    <property type="entry name" value="PROTEIN_KINASE_DOM"/>
    <property type="match status" value="1"/>
</dbReference>
<dbReference type="InterPro" id="IPR008271">
    <property type="entry name" value="Ser/Thr_kinase_AS"/>
</dbReference>
<feature type="compositionally biased region" description="Polar residues" evidence="6">
    <location>
        <begin position="773"/>
        <end position="787"/>
    </location>
</feature>
<feature type="compositionally biased region" description="Basic and acidic residues" evidence="6">
    <location>
        <begin position="281"/>
        <end position="301"/>
    </location>
</feature>
<feature type="compositionally biased region" description="Polar residues" evidence="6">
    <location>
        <begin position="712"/>
        <end position="728"/>
    </location>
</feature>
<dbReference type="Gene3D" id="3.30.200.20">
    <property type="entry name" value="Phosphorylase Kinase, domain 1"/>
    <property type="match status" value="1"/>
</dbReference>
<dbReference type="Pfam" id="PF00069">
    <property type="entry name" value="Pkinase"/>
    <property type="match status" value="1"/>
</dbReference>
<evidence type="ECO:0000256" key="3">
    <source>
        <dbReference type="ARBA" id="ARBA00022741"/>
    </source>
</evidence>
<keyword evidence="4" id="KW-0418">Kinase</keyword>
<sequence length="879" mass="99401">MEDRGVFASVRKCQSLETGVCYAAKFTNRDRYGEDCSTEIYHEIALLSLCGSAPRVIQIHDVFETVNEIIIVMQYAPGGDLQTIIDEDLVPFESDVKSFIRQTVEGLDYLHRRRIAHLDIKPQNIVMMGDYPNCEIKLCDFEISRVILEGKDVRELLGTPDYVAPEILHYEPITLAADMWSLGVTTYVLLTGFSPFGGETDQETFCNISRGDVDFPDDLFKDVSNDAIDFVKRLLVKNPEARLTAADCLKHAWLDPQHSKKPLEVAKPILTVSDVSETNSEDIRTAEDGDRTPNNDVNESGRDEVCDATLRKYLSKSRESLFDRVVQKHNKRNTIKNNRFRKTRMCKSQMSLISKSQEKLLAGEILNAPSRSIEKLYGLRSLSKSQEVLSLYKSGGILASQENLNRVSEMIKSKENVFVNNGDGDPNRYRKLMRATTADLGVLQQRNKPCRMYSYSSTTSLSSFTVNTPEDEVGEDDDERQYIIRRDSVFDGCSSPAGVEDGVYPSQTKPQGGERREETNSVMKEIEELENRRKMRKNLNNYGDDEDEPRFTVAQLITAFNKHQEIVTKTSLEVTMSSHVKNSKIPPIIPYESKSTFPTGPTALRLFIPDIDLVSMPKKYSSKYKTRVHEHSAPVKDKTPPCRALEEHKNIRVSTSNSDCSNLSLNSIISSNTYGSTYDEPFHGTVNGRKEPSRRKSETVQKYNQDSEKTCKSSGAGTQRRSKSSSPGVENGKTETYRTTCQETHERRDRHQERQEDTLKKRSPTPSRRVGGNNRSVERSPSVTRKSLTVERSPGRKGCSRSSTRSEESSHRKPQEPSSHYKIVGIGEKNTSRKSSGVSYKIEFDSPVVKRKFPLQNMTIKGTISSNLKVRETVNRARK</sequence>
<feature type="region of interest" description="Disordered" evidence="6">
    <location>
        <begin position="277"/>
        <end position="301"/>
    </location>
</feature>
<comment type="caution">
    <text evidence="8">The sequence shown here is derived from an EMBL/GenBank/DDBJ whole genome shotgun (WGS) entry which is preliminary data.</text>
</comment>
<feature type="compositionally biased region" description="Basic and acidic residues" evidence="6">
    <location>
        <begin position="804"/>
        <end position="815"/>
    </location>
</feature>
<dbReference type="PROSITE" id="PS00108">
    <property type="entry name" value="PROTEIN_KINASE_ST"/>
    <property type="match status" value="1"/>
</dbReference>
<evidence type="ECO:0000256" key="2">
    <source>
        <dbReference type="ARBA" id="ARBA00022679"/>
    </source>
</evidence>
<keyword evidence="1" id="KW-0723">Serine/threonine-protein kinase</keyword>
<evidence type="ECO:0000256" key="1">
    <source>
        <dbReference type="ARBA" id="ARBA00022527"/>
    </source>
</evidence>
<gene>
    <name evidence="8" type="ORF">RUM43_013595</name>
</gene>
<dbReference type="PANTHER" id="PTHR24342:SF12">
    <property type="entry name" value="DEATH-ASSOCIATED PROTEIN KINASE RELATED"/>
    <property type="match status" value="1"/>
</dbReference>
<evidence type="ECO:0000256" key="5">
    <source>
        <dbReference type="ARBA" id="ARBA00022840"/>
    </source>
</evidence>
<evidence type="ECO:0000313" key="8">
    <source>
        <dbReference type="EMBL" id="KAK6618402.1"/>
    </source>
</evidence>
<dbReference type="GO" id="GO:0004674">
    <property type="term" value="F:protein serine/threonine kinase activity"/>
    <property type="evidence" value="ECO:0007669"/>
    <property type="project" value="UniProtKB-KW"/>
</dbReference>
<organism evidence="8 9">
    <name type="scientific">Polyplax serrata</name>
    <name type="common">Common mouse louse</name>
    <dbReference type="NCBI Taxonomy" id="468196"/>
    <lineage>
        <taxon>Eukaryota</taxon>
        <taxon>Metazoa</taxon>
        <taxon>Ecdysozoa</taxon>
        <taxon>Arthropoda</taxon>
        <taxon>Hexapoda</taxon>
        <taxon>Insecta</taxon>
        <taxon>Pterygota</taxon>
        <taxon>Neoptera</taxon>
        <taxon>Paraneoptera</taxon>
        <taxon>Psocodea</taxon>
        <taxon>Troctomorpha</taxon>
        <taxon>Phthiraptera</taxon>
        <taxon>Anoplura</taxon>
        <taxon>Polyplacidae</taxon>
        <taxon>Polyplax</taxon>
    </lineage>
</organism>
<evidence type="ECO:0000256" key="4">
    <source>
        <dbReference type="ARBA" id="ARBA00022777"/>
    </source>
</evidence>
<dbReference type="SMART" id="SM00220">
    <property type="entry name" value="S_TKc"/>
    <property type="match status" value="1"/>
</dbReference>
<dbReference type="AlphaFoldDB" id="A0AAN8NJG1"/>
<dbReference type="PANTHER" id="PTHR24342">
    <property type="entry name" value="SERINE/THREONINE-PROTEIN KINASE 17"/>
    <property type="match status" value="1"/>
</dbReference>
<keyword evidence="3" id="KW-0547">Nucleotide-binding</keyword>
<dbReference type="InterPro" id="IPR000719">
    <property type="entry name" value="Prot_kinase_dom"/>
</dbReference>
<dbReference type="InterPro" id="IPR011009">
    <property type="entry name" value="Kinase-like_dom_sf"/>
</dbReference>
<reference evidence="8 9" key="1">
    <citation type="submission" date="2023-10" db="EMBL/GenBank/DDBJ databases">
        <title>Genomes of two closely related lineages of the louse Polyplax serrata with different host specificities.</title>
        <authorList>
            <person name="Martinu J."/>
            <person name="Tarabai H."/>
            <person name="Stefka J."/>
            <person name="Hypsa V."/>
        </authorList>
    </citation>
    <scope>NUCLEOTIDE SEQUENCE [LARGE SCALE GENOMIC DNA]</scope>
    <source>
        <strain evidence="8">HR10_N</strain>
    </source>
</reference>
<evidence type="ECO:0000313" key="9">
    <source>
        <dbReference type="Proteomes" id="UP001372834"/>
    </source>
</evidence>
<proteinExistence type="predicted"/>
<feature type="compositionally biased region" description="Basic and acidic residues" evidence="6">
    <location>
        <begin position="688"/>
        <end position="711"/>
    </location>
</feature>
<feature type="domain" description="Protein kinase" evidence="7">
    <location>
        <begin position="1"/>
        <end position="254"/>
    </location>
</feature>
<dbReference type="GO" id="GO:0005634">
    <property type="term" value="C:nucleus"/>
    <property type="evidence" value="ECO:0007669"/>
    <property type="project" value="TreeGrafter"/>
</dbReference>
<feature type="region of interest" description="Disordered" evidence="6">
    <location>
        <begin position="495"/>
        <end position="519"/>
    </location>
</feature>
<feature type="region of interest" description="Disordered" evidence="6">
    <location>
        <begin position="674"/>
        <end position="837"/>
    </location>
</feature>
<name>A0AAN8NJG1_POLSC</name>
<evidence type="ECO:0000259" key="7">
    <source>
        <dbReference type="PROSITE" id="PS50011"/>
    </source>
</evidence>
<dbReference type="SUPFAM" id="SSF56112">
    <property type="entry name" value="Protein kinase-like (PK-like)"/>
    <property type="match status" value="1"/>
</dbReference>
<accession>A0AAN8NJG1</accession>
<dbReference type="EMBL" id="JAWJWE010000042">
    <property type="protein sequence ID" value="KAK6618402.1"/>
    <property type="molecule type" value="Genomic_DNA"/>
</dbReference>
<dbReference type="GO" id="GO:0035556">
    <property type="term" value="P:intracellular signal transduction"/>
    <property type="evidence" value="ECO:0007669"/>
    <property type="project" value="TreeGrafter"/>
</dbReference>